<protein>
    <submittedName>
        <fullName evidence="1">Uncharacterized protein</fullName>
    </submittedName>
</protein>
<reference evidence="1 2" key="1">
    <citation type="journal article" date="2024" name="Nat. Commun.">
        <title>Phylogenomics reveals the evolutionary origins of lichenization in chlorophyte algae.</title>
        <authorList>
            <person name="Puginier C."/>
            <person name="Libourel C."/>
            <person name="Otte J."/>
            <person name="Skaloud P."/>
            <person name="Haon M."/>
            <person name="Grisel S."/>
            <person name="Petersen M."/>
            <person name="Berrin J.G."/>
            <person name="Delaux P.M."/>
            <person name="Dal Grande F."/>
            <person name="Keller J."/>
        </authorList>
    </citation>
    <scope>NUCLEOTIDE SEQUENCE [LARGE SCALE GENOMIC DNA]</scope>
    <source>
        <strain evidence="1 2">SAG 2145</strain>
    </source>
</reference>
<proteinExistence type="predicted"/>
<organism evidence="1 2">
    <name type="scientific">Apatococcus lobatus</name>
    <dbReference type="NCBI Taxonomy" id="904363"/>
    <lineage>
        <taxon>Eukaryota</taxon>
        <taxon>Viridiplantae</taxon>
        <taxon>Chlorophyta</taxon>
        <taxon>core chlorophytes</taxon>
        <taxon>Trebouxiophyceae</taxon>
        <taxon>Chlorellales</taxon>
        <taxon>Chlorellaceae</taxon>
        <taxon>Apatococcus</taxon>
    </lineage>
</organism>
<keyword evidence="2" id="KW-1185">Reference proteome</keyword>
<sequence>MLSLHTQQCIVQRGCLGQQRAAGRWTIPSRCTADHLKGSHLRQNPPRPSVRAAAAEVSQSTAAGAAAGSEGFQEAIFPELKNSTEERDWVANAVQVWLDEEWTPLDAHKGLGKEAGEAYLAARESGKDEAGDVLLVLTDRLSKANYKDTFVDEFGVSNKVIELLMLHHNMDVSCYRKSDRDQYKQIEKEVTS</sequence>
<evidence type="ECO:0000313" key="2">
    <source>
        <dbReference type="Proteomes" id="UP001438707"/>
    </source>
</evidence>
<name>A0AAW1Q652_9CHLO</name>
<dbReference type="PANTHER" id="PTHR36776">
    <property type="entry name" value="EXPRESSED PROTEIN"/>
    <property type="match status" value="1"/>
</dbReference>
<dbReference type="AlphaFoldDB" id="A0AAW1Q652"/>
<gene>
    <name evidence="1" type="ORF">WJX74_004833</name>
</gene>
<dbReference type="EMBL" id="JALJOS010000064">
    <property type="protein sequence ID" value="KAK9817585.1"/>
    <property type="molecule type" value="Genomic_DNA"/>
</dbReference>
<dbReference type="PANTHER" id="PTHR36776:SF1">
    <property type="entry name" value="EXPRESSED PROTEIN"/>
    <property type="match status" value="1"/>
</dbReference>
<dbReference type="Proteomes" id="UP001438707">
    <property type="component" value="Unassembled WGS sequence"/>
</dbReference>
<accession>A0AAW1Q652</accession>
<evidence type="ECO:0000313" key="1">
    <source>
        <dbReference type="EMBL" id="KAK9817585.1"/>
    </source>
</evidence>
<comment type="caution">
    <text evidence="1">The sequence shown here is derived from an EMBL/GenBank/DDBJ whole genome shotgun (WGS) entry which is preliminary data.</text>
</comment>